<evidence type="ECO:0000313" key="2">
    <source>
        <dbReference type="EMBL" id="GID69548.1"/>
    </source>
</evidence>
<keyword evidence="3" id="KW-1185">Reference proteome</keyword>
<comment type="caution">
    <text evidence="2">The sequence shown here is derived from an EMBL/GenBank/DDBJ whole genome shotgun (WGS) entry which is preliminary data.</text>
</comment>
<sequence length="257" mass="27338">MNLSDLPDSVSRRWVSVATMRIHAAGALLDGHLTTPAAAPALVLFTQSSPRDDAVAGVLHDRGMATLLIEPLTPPERADEGRRFDVDLLADRVIGVLRKLRAQPVTARLPIGLFGAGVNAAAALVAAAARPGDVQAVVTRGGRADLAGGALAQLQAPTLLIVGERDPRLRTLNEEARRVMRSRADLCVIPDGDRFFSDPEALRQVAIQAGDWFAEHLAAPVPERAPEVDSALPLERPGLLDFFPPPSSADERCPDDA</sequence>
<protein>
    <recommendedName>
        <fullName evidence="4">Dienelactone hydrolase</fullName>
    </recommendedName>
</protein>
<gene>
    <name evidence="2" type="ORF">Acy02nite_74290</name>
</gene>
<dbReference type="AlphaFoldDB" id="A0A919M9K3"/>
<evidence type="ECO:0000313" key="3">
    <source>
        <dbReference type="Proteomes" id="UP000619479"/>
    </source>
</evidence>
<dbReference type="InterPro" id="IPR029058">
    <property type="entry name" value="AB_hydrolase_fold"/>
</dbReference>
<evidence type="ECO:0008006" key="4">
    <source>
        <dbReference type="Google" id="ProtNLM"/>
    </source>
</evidence>
<dbReference type="Proteomes" id="UP000619479">
    <property type="component" value="Unassembled WGS sequence"/>
</dbReference>
<name>A0A919M9K3_9ACTN</name>
<proteinExistence type="predicted"/>
<reference evidence="2" key="1">
    <citation type="submission" date="2021-01" db="EMBL/GenBank/DDBJ databases">
        <title>Whole genome shotgun sequence of Actinoplanes cyaneus NBRC 14990.</title>
        <authorList>
            <person name="Komaki H."/>
            <person name="Tamura T."/>
        </authorList>
    </citation>
    <scope>NUCLEOTIDE SEQUENCE</scope>
    <source>
        <strain evidence="2">NBRC 14990</strain>
    </source>
</reference>
<dbReference type="SUPFAM" id="SSF53474">
    <property type="entry name" value="alpha/beta-Hydrolases"/>
    <property type="match status" value="1"/>
</dbReference>
<evidence type="ECO:0000256" key="1">
    <source>
        <dbReference type="SAM" id="MobiDB-lite"/>
    </source>
</evidence>
<dbReference type="EMBL" id="BOMH01000063">
    <property type="protein sequence ID" value="GID69548.1"/>
    <property type="molecule type" value="Genomic_DNA"/>
</dbReference>
<accession>A0A919M9K3</accession>
<dbReference type="Gene3D" id="3.40.50.1820">
    <property type="entry name" value="alpha/beta hydrolase"/>
    <property type="match status" value="1"/>
</dbReference>
<organism evidence="2 3">
    <name type="scientific">Actinoplanes cyaneus</name>
    <dbReference type="NCBI Taxonomy" id="52696"/>
    <lineage>
        <taxon>Bacteria</taxon>
        <taxon>Bacillati</taxon>
        <taxon>Actinomycetota</taxon>
        <taxon>Actinomycetes</taxon>
        <taxon>Micromonosporales</taxon>
        <taxon>Micromonosporaceae</taxon>
        <taxon>Actinoplanes</taxon>
    </lineage>
</organism>
<feature type="region of interest" description="Disordered" evidence="1">
    <location>
        <begin position="236"/>
        <end position="257"/>
    </location>
</feature>